<dbReference type="PROSITE" id="PS00098">
    <property type="entry name" value="THIOLASE_1"/>
    <property type="match status" value="1"/>
</dbReference>
<dbReference type="EMBL" id="JBHSNS010000008">
    <property type="protein sequence ID" value="MFC5730460.1"/>
    <property type="molecule type" value="Genomic_DNA"/>
</dbReference>
<dbReference type="InterPro" id="IPR020613">
    <property type="entry name" value="Thiolase_CS"/>
</dbReference>
<keyword evidence="8" id="KW-1185">Reference proteome</keyword>
<dbReference type="Pfam" id="PF00108">
    <property type="entry name" value="Thiolase_N"/>
    <property type="match status" value="1"/>
</dbReference>
<evidence type="ECO:0000313" key="7">
    <source>
        <dbReference type="EMBL" id="MFC5730460.1"/>
    </source>
</evidence>
<proteinExistence type="inferred from homology"/>
<name>A0ABW0ZHH4_9ACTN</name>
<dbReference type="Pfam" id="PF02803">
    <property type="entry name" value="Thiolase_C"/>
    <property type="match status" value="1"/>
</dbReference>
<dbReference type="PANTHER" id="PTHR43365">
    <property type="entry name" value="BLR7806 PROTEIN"/>
    <property type="match status" value="1"/>
</dbReference>
<protein>
    <submittedName>
        <fullName evidence="7">Acetyl-CoA C-acetyltransferase</fullName>
        <ecNumber evidence="7">2.3.1.9</ecNumber>
    </submittedName>
</protein>
<dbReference type="SUPFAM" id="SSF53901">
    <property type="entry name" value="Thiolase-like"/>
    <property type="match status" value="2"/>
</dbReference>
<accession>A0ABW0ZHH4</accession>
<feature type="domain" description="Thiolase N-terminal" evidence="5">
    <location>
        <begin position="5"/>
        <end position="272"/>
    </location>
</feature>
<evidence type="ECO:0000259" key="5">
    <source>
        <dbReference type="Pfam" id="PF00108"/>
    </source>
</evidence>
<dbReference type="InterPro" id="IPR020610">
    <property type="entry name" value="Thiolase_AS"/>
</dbReference>
<dbReference type="EC" id="2.3.1.9" evidence="7"/>
<evidence type="ECO:0000259" key="6">
    <source>
        <dbReference type="Pfam" id="PF02803"/>
    </source>
</evidence>
<dbReference type="InterPro" id="IPR020615">
    <property type="entry name" value="Thiolase_acyl_enz_int_AS"/>
</dbReference>
<dbReference type="NCBIfam" id="NF006090">
    <property type="entry name" value="PRK08242.1"/>
    <property type="match status" value="1"/>
</dbReference>
<dbReference type="PANTHER" id="PTHR43365:SF1">
    <property type="entry name" value="ACETYL-COA C-ACYLTRANSFERASE"/>
    <property type="match status" value="1"/>
</dbReference>
<dbReference type="PIRSF" id="PIRSF000429">
    <property type="entry name" value="Ac-CoA_Ac_transf"/>
    <property type="match status" value="1"/>
</dbReference>
<dbReference type="PROSITE" id="PS00099">
    <property type="entry name" value="THIOLASE_3"/>
    <property type="match status" value="1"/>
</dbReference>
<organism evidence="7 8">
    <name type="scientific">Nocardioides vastitatis</name>
    <dbReference type="NCBI Taxonomy" id="2568655"/>
    <lineage>
        <taxon>Bacteria</taxon>
        <taxon>Bacillati</taxon>
        <taxon>Actinomycetota</taxon>
        <taxon>Actinomycetes</taxon>
        <taxon>Propionibacteriales</taxon>
        <taxon>Nocardioidaceae</taxon>
        <taxon>Nocardioides</taxon>
    </lineage>
</organism>
<evidence type="ECO:0000313" key="8">
    <source>
        <dbReference type="Proteomes" id="UP001596072"/>
    </source>
</evidence>
<comment type="caution">
    <text evidence="7">The sequence shown here is derived from an EMBL/GenBank/DDBJ whole genome shotgun (WGS) entry which is preliminary data.</text>
</comment>
<sequence>MAEAYIYEAIRTPRGRGKKNGSLHSVKPVDLVVGLLDELFARHPALDPATIDDIVLGVVSPVGDQGCDIAKTAALKAGLPETVSGVQLNRFCGSGLEAVNTAAQKVRSGWERLVVAGGVESMSRVPLGADGGAWPLDPQTNYDTYFVPQGVSADLIATIEGFTRQDVDAYAVRSQQRAAAAVSGGYFAKSVVPVRDINGTILLDYDEFVRPDTTMESLSSLEPSFAAMGEQGGFDAVALQKYHWVEKIEHVHHAGNSSGIVDGAGLVLIGSEDAGWAAGLTPRARVVASAVSGSDSTIMLTGPVPASEKVLATAGLSVDDIDLFELNEAFASVVLNFQKKLGIPDEKLNVNGGAIAMGHPLGATGAIITGTMVDELERRGGRYALITLCIGGGMGIATIIERI</sequence>
<keyword evidence="2 4" id="KW-0808">Transferase</keyword>
<dbReference type="GO" id="GO:0003985">
    <property type="term" value="F:acetyl-CoA C-acetyltransferase activity"/>
    <property type="evidence" value="ECO:0007669"/>
    <property type="project" value="UniProtKB-EC"/>
</dbReference>
<comment type="similarity">
    <text evidence="1 4">Belongs to the thiolase-like superfamily. Thiolase family.</text>
</comment>
<reference evidence="8" key="1">
    <citation type="journal article" date="2019" name="Int. J. Syst. Evol. Microbiol.">
        <title>The Global Catalogue of Microorganisms (GCM) 10K type strain sequencing project: providing services to taxonomists for standard genome sequencing and annotation.</title>
        <authorList>
            <consortium name="The Broad Institute Genomics Platform"/>
            <consortium name="The Broad Institute Genome Sequencing Center for Infectious Disease"/>
            <person name="Wu L."/>
            <person name="Ma J."/>
        </authorList>
    </citation>
    <scope>NUCLEOTIDE SEQUENCE [LARGE SCALE GENOMIC DNA]</scope>
    <source>
        <strain evidence="8">YIM 94188</strain>
    </source>
</reference>
<evidence type="ECO:0000256" key="2">
    <source>
        <dbReference type="ARBA" id="ARBA00022679"/>
    </source>
</evidence>
<dbReference type="Proteomes" id="UP001596072">
    <property type="component" value="Unassembled WGS sequence"/>
</dbReference>
<dbReference type="PROSITE" id="PS00737">
    <property type="entry name" value="THIOLASE_2"/>
    <property type="match status" value="1"/>
</dbReference>
<evidence type="ECO:0000256" key="3">
    <source>
        <dbReference type="ARBA" id="ARBA00023315"/>
    </source>
</evidence>
<dbReference type="InterPro" id="IPR020616">
    <property type="entry name" value="Thiolase_N"/>
</dbReference>
<keyword evidence="3 4" id="KW-0012">Acyltransferase</keyword>
<dbReference type="InterPro" id="IPR002155">
    <property type="entry name" value="Thiolase"/>
</dbReference>
<dbReference type="InterPro" id="IPR020617">
    <property type="entry name" value="Thiolase_C"/>
</dbReference>
<dbReference type="Gene3D" id="3.40.47.10">
    <property type="match status" value="2"/>
</dbReference>
<evidence type="ECO:0000256" key="4">
    <source>
        <dbReference type="RuleBase" id="RU003557"/>
    </source>
</evidence>
<dbReference type="CDD" id="cd00751">
    <property type="entry name" value="thiolase"/>
    <property type="match status" value="1"/>
</dbReference>
<feature type="domain" description="Thiolase C-terminal" evidence="6">
    <location>
        <begin position="281"/>
        <end position="402"/>
    </location>
</feature>
<dbReference type="InterPro" id="IPR016039">
    <property type="entry name" value="Thiolase-like"/>
</dbReference>
<dbReference type="RefSeq" id="WP_136432266.1">
    <property type="nucleotide sequence ID" value="NZ_JBHSNS010000008.1"/>
</dbReference>
<gene>
    <name evidence="7" type="ORF">ACFPQB_16175</name>
</gene>
<evidence type="ECO:0000256" key="1">
    <source>
        <dbReference type="ARBA" id="ARBA00010982"/>
    </source>
</evidence>
<dbReference type="NCBIfam" id="TIGR01930">
    <property type="entry name" value="AcCoA-C-Actrans"/>
    <property type="match status" value="1"/>
</dbReference>